<dbReference type="PROSITE" id="PS00551">
    <property type="entry name" value="MOLYBDOPTERIN_PROK_1"/>
    <property type="match status" value="1"/>
</dbReference>
<dbReference type="Pfam" id="PF01568">
    <property type="entry name" value="Molydop_binding"/>
    <property type="match status" value="1"/>
</dbReference>
<evidence type="ECO:0000256" key="3">
    <source>
        <dbReference type="ARBA" id="ARBA00004202"/>
    </source>
</evidence>
<dbReference type="InterPro" id="IPR006468">
    <property type="entry name" value="NarG"/>
</dbReference>
<dbReference type="SUPFAM" id="SSF53706">
    <property type="entry name" value="Formate dehydrogenase/DMSO reductase, domains 1-3"/>
    <property type="match status" value="1"/>
</dbReference>
<keyword evidence="8" id="KW-0500">Molybdenum</keyword>
<dbReference type="GO" id="GO:0051539">
    <property type="term" value="F:4 iron, 4 sulfur cluster binding"/>
    <property type="evidence" value="ECO:0007669"/>
    <property type="project" value="UniProtKB-KW"/>
</dbReference>
<sequence>MSDWIKELEAPTERKWEEFYRNRFAHDKRVRTTHGVNCTGSCSWEVFVKDGIVTWELQATDYPAIDPSLPDITPRGCQRGVSYSWYLYSPIRVKYPYARGALIDLWREAREQHADPVAAWKSLVSDPEKRRRWQRARGKGGFRRFSWEEALDIIAASLIHTIQQYGPDRIIGFSPIPAMSQISYAAGSRFLSLIGGVPMSFYDWYCDLPNASPEIWGEQTDVHEAADWYNARFIAVVGSNLNMTRTPDVHYVAEGRYAGAKFTVFAPDFNQVAKYADWWLPIHPGQDGAFWMAVNHVILKEFYLLKQVPYFVNYLKRYTDSPMLVEVKDGRPGRYLRASQLADYADEENGDWKLLVWDERSGAPRMPGGTIGFRWQSQKGKWNLELKDARTGQEIDPLLSFRDQADEVLQLEFDDFGADKKTQRGVPVKKLTTKDGQRVTVTTVFDLLMAQFGVDRGLGGDYPQSYDEVGPYTPAWQEQYTGIHRDTLIRYAREWAENGEKTQGKNLIIIGAGANHWYHNNLLYRAGIVALMLTGSVGVNGGGLAHYVGQEKLANQASWGPIAFAGDWGYPARQQNTPSFHYVHSDQWRYERGYKDYDKTVEKNGDHTIDHQARAVRKGWLPFFPQFNKSSLEVVKEAEKAGARTEQEIVAYVVQLLKEGQLEFAIDDPDAPSNWPRVWFIWRGNAIGTSAKGHEFFLKHYLGTHTNTVAQEQANGHLSEVRYRREAPQGKLDLVVDLNFRMDTSALYSDIVLPTASWYEKDDLNTTDLHTYINPMQAAVPPLWESKSDWDIYKAIAQRFSELAQKHLAQPVRDIVMIPLQHDTPDELAQPDDRDWKKGQVEPIPGKTMPKFRVVERQYPLVYEKMVSLGDGIEKNGVGMHGLSIPAGDFYDDLRKRQGRKLNGAVYPSLESARQVAEAILYLDPVSNGELAYRAFKDEEKKTGVKLTDLAEPIRDVRISFSDIVAQPRRQLTTPTWSAIINQGRPYSPFTLNVERLIPWRTLSGRQHFYLDHENYLAWGEHLPTYKPRPDHTMLLETEITKAEAQGKLLNYITPHGKWSIHSTYSDNHRMMTLSRGGYPIWLNDKDAQEMGIRDNDWVELFNDNGVFVQRCIVSARIPRGTVFVYHATERTLSVPKSPLRGKRAGMNNSITRARLKPVLMSGGYAQFTYAFNYWGPVGVNRDTFVYVRRIEQPQW</sequence>
<dbReference type="EC" id="1.7.5.1" evidence="5"/>
<proteinExistence type="inferred from homology"/>
<evidence type="ECO:0000256" key="13">
    <source>
        <dbReference type="ARBA" id="ARBA00023136"/>
    </source>
</evidence>
<evidence type="ECO:0000256" key="4">
    <source>
        <dbReference type="ARBA" id="ARBA00010312"/>
    </source>
</evidence>
<evidence type="ECO:0000256" key="9">
    <source>
        <dbReference type="ARBA" id="ARBA00022723"/>
    </source>
</evidence>
<evidence type="ECO:0000256" key="12">
    <source>
        <dbReference type="ARBA" id="ARBA00023014"/>
    </source>
</evidence>
<dbReference type="GO" id="GO:0160182">
    <property type="term" value="F:nitrate reductase (quinone) activity"/>
    <property type="evidence" value="ECO:0007669"/>
    <property type="project" value="UniProtKB-EC"/>
</dbReference>
<evidence type="ECO:0000256" key="1">
    <source>
        <dbReference type="ARBA" id="ARBA00001942"/>
    </source>
</evidence>
<name>A0A7C3DJ05_MEIRU</name>
<keyword evidence="12" id="KW-0411">Iron-sulfur</keyword>
<evidence type="ECO:0000256" key="10">
    <source>
        <dbReference type="ARBA" id="ARBA00023002"/>
    </source>
</evidence>
<reference evidence="16" key="1">
    <citation type="journal article" date="2020" name="mSystems">
        <title>Genome- and Community-Level Interaction Insights into Carbon Utilization and Element Cycling Functions of Hydrothermarchaeota in Hydrothermal Sediment.</title>
        <authorList>
            <person name="Zhou Z."/>
            <person name="Liu Y."/>
            <person name="Xu W."/>
            <person name="Pan J."/>
            <person name="Luo Z.H."/>
            <person name="Li M."/>
        </authorList>
    </citation>
    <scope>NUCLEOTIDE SEQUENCE [LARGE SCALE GENOMIC DNA]</scope>
    <source>
        <strain evidence="16">SpSt-524</strain>
    </source>
</reference>
<evidence type="ECO:0000256" key="5">
    <source>
        <dbReference type="ARBA" id="ARBA00012500"/>
    </source>
</evidence>
<evidence type="ECO:0000256" key="6">
    <source>
        <dbReference type="ARBA" id="ARBA00022475"/>
    </source>
</evidence>
<keyword evidence="11" id="KW-0408">Iron</keyword>
<evidence type="ECO:0000259" key="15">
    <source>
        <dbReference type="PROSITE" id="PS51669"/>
    </source>
</evidence>
<dbReference type="GO" id="GO:0046872">
    <property type="term" value="F:metal ion binding"/>
    <property type="evidence" value="ECO:0007669"/>
    <property type="project" value="UniProtKB-KW"/>
</dbReference>
<evidence type="ECO:0000256" key="14">
    <source>
        <dbReference type="ARBA" id="ARBA00048294"/>
    </source>
</evidence>
<gene>
    <name evidence="16" type="ORF">ENS82_14915</name>
</gene>
<comment type="caution">
    <text evidence="16">The sequence shown here is derived from an EMBL/GenBank/DDBJ whole genome shotgun (WGS) entry which is preliminary data.</text>
</comment>
<evidence type="ECO:0000313" key="16">
    <source>
        <dbReference type="EMBL" id="HFG21975.1"/>
    </source>
</evidence>
<comment type="catalytic activity">
    <reaction evidence="14">
        <text>nitrate + a quinol = a quinone + nitrite + H2O</text>
        <dbReference type="Rhea" id="RHEA:56144"/>
        <dbReference type="ChEBI" id="CHEBI:15377"/>
        <dbReference type="ChEBI" id="CHEBI:16301"/>
        <dbReference type="ChEBI" id="CHEBI:17632"/>
        <dbReference type="ChEBI" id="CHEBI:24646"/>
        <dbReference type="ChEBI" id="CHEBI:132124"/>
        <dbReference type="EC" id="1.7.5.1"/>
    </reaction>
</comment>
<dbReference type="GO" id="GO:0005886">
    <property type="term" value="C:plasma membrane"/>
    <property type="evidence" value="ECO:0007669"/>
    <property type="project" value="UniProtKB-SubCell"/>
</dbReference>
<keyword evidence="13" id="KW-0472">Membrane</keyword>
<dbReference type="Pfam" id="PF00384">
    <property type="entry name" value="Molybdopterin"/>
    <property type="match status" value="1"/>
</dbReference>
<dbReference type="CDD" id="cd02750">
    <property type="entry name" value="MopB_Nitrate-R-NarG-like"/>
    <property type="match status" value="1"/>
</dbReference>
<dbReference type="InterPro" id="IPR050123">
    <property type="entry name" value="Prok_molybdopt-oxidoreductase"/>
</dbReference>
<keyword evidence="10 16" id="KW-0560">Oxidoreductase</keyword>
<dbReference type="Gene3D" id="3.40.50.12440">
    <property type="match status" value="1"/>
</dbReference>
<keyword evidence="9" id="KW-0479">Metal-binding</keyword>
<dbReference type="PANTHER" id="PTHR43105:SF2">
    <property type="entry name" value="RESPIRATORY NITRATE REDUCTASE 2 ALPHA CHAIN"/>
    <property type="match status" value="1"/>
</dbReference>
<dbReference type="InterPro" id="IPR006656">
    <property type="entry name" value="Mopterin_OxRdtase"/>
</dbReference>
<organism evidence="16">
    <name type="scientific">Meiothermus ruber</name>
    <dbReference type="NCBI Taxonomy" id="277"/>
    <lineage>
        <taxon>Bacteria</taxon>
        <taxon>Thermotogati</taxon>
        <taxon>Deinococcota</taxon>
        <taxon>Deinococci</taxon>
        <taxon>Thermales</taxon>
        <taxon>Thermaceae</taxon>
        <taxon>Meiothermus</taxon>
    </lineage>
</organism>
<dbReference type="EMBL" id="DSWI01000036">
    <property type="protein sequence ID" value="HFG21975.1"/>
    <property type="molecule type" value="Genomic_DNA"/>
</dbReference>
<keyword evidence="6" id="KW-1003">Cell membrane</keyword>
<dbReference type="PROSITE" id="PS51669">
    <property type="entry name" value="4FE4S_MOW_BIS_MGD"/>
    <property type="match status" value="1"/>
</dbReference>
<comment type="similarity">
    <text evidence="4">Belongs to the prokaryotic molybdopterin-containing oxidoreductase family.</text>
</comment>
<evidence type="ECO:0000256" key="7">
    <source>
        <dbReference type="ARBA" id="ARBA00022485"/>
    </source>
</evidence>
<dbReference type="CDD" id="cd02776">
    <property type="entry name" value="MopB_CT_Nitrate-R-NarG-like"/>
    <property type="match status" value="1"/>
</dbReference>
<feature type="domain" description="4Fe-4S Mo/W bis-MGD-type" evidence="15">
    <location>
        <begin position="27"/>
        <end position="91"/>
    </location>
</feature>
<dbReference type="PANTHER" id="PTHR43105">
    <property type="entry name" value="RESPIRATORY NITRATE REDUCTASE"/>
    <property type="match status" value="1"/>
</dbReference>
<dbReference type="InterPro" id="IPR009010">
    <property type="entry name" value="Asp_de-COase-like_dom_sf"/>
</dbReference>
<keyword evidence="7" id="KW-0004">4Fe-4S</keyword>
<dbReference type="NCBIfam" id="TIGR01580">
    <property type="entry name" value="narG"/>
    <property type="match status" value="1"/>
</dbReference>
<dbReference type="GO" id="GO:0009325">
    <property type="term" value="C:nitrate reductase complex"/>
    <property type="evidence" value="ECO:0007669"/>
    <property type="project" value="InterPro"/>
</dbReference>
<accession>A0A7C3DJ05</accession>
<dbReference type="AlphaFoldDB" id="A0A7C3DJ05"/>
<evidence type="ECO:0000256" key="2">
    <source>
        <dbReference type="ARBA" id="ARBA00001966"/>
    </source>
</evidence>
<dbReference type="SMART" id="SM00926">
    <property type="entry name" value="Molybdop_Fe4S4"/>
    <property type="match status" value="1"/>
</dbReference>
<dbReference type="InterPro" id="IPR037943">
    <property type="entry name" value="MopB_CT_Nitrate-R-NarG-like"/>
</dbReference>
<comment type="subcellular location">
    <subcellularLocation>
        <location evidence="3">Cell membrane</location>
        <topology evidence="3">Peripheral membrane protein</topology>
    </subcellularLocation>
</comment>
<dbReference type="InterPro" id="IPR006657">
    <property type="entry name" value="MoPterin_dinucl-bd_dom"/>
</dbReference>
<comment type="cofactor">
    <cofactor evidence="1">
        <name>Mo-bis(molybdopterin guanine dinucleotide)</name>
        <dbReference type="ChEBI" id="CHEBI:60539"/>
    </cofactor>
</comment>
<dbReference type="GO" id="GO:0043546">
    <property type="term" value="F:molybdopterin cofactor binding"/>
    <property type="evidence" value="ECO:0007669"/>
    <property type="project" value="InterPro"/>
</dbReference>
<protein>
    <recommendedName>
        <fullName evidence="5">nitrate reductase (quinone)</fullName>
        <ecNumber evidence="5">1.7.5.1</ecNumber>
    </recommendedName>
</protein>
<dbReference type="InterPro" id="IPR006963">
    <property type="entry name" value="Mopterin_OxRdtase_4Fe-4S_dom"/>
</dbReference>
<dbReference type="InterPro" id="IPR027467">
    <property type="entry name" value="MopterinOxRdtase_cofactor_BS"/>
</dbReference>
<evidence type="ECO:0000256" key="11">
    <source>
        <dbReference type="ARBA" id="ARBA00023004"/>
    </source>
</evidence>
<comment type="cofactor">
    <cofactor evidence="2">
        <name>[4Fe-4S] cluster</name>
        <dbReference type="ChEBI" id="CHEBI:49883"/>
    </cofactor>
</comment>
<dbReference type="SUPFAM" id="SSF50692">
    <property type="entry name" value="ADC-like"/>
    <property type="match status" value="1"/>
</dbReference>
<evidence type="ECO:0000256" key="8">
    <source>
        <dbReference type="ARBA" id="ARBA00022505"/>
    </source>
</evidence>
<dbReference type="GO" id="GO:0042126">
    <property type="term" value="P:nitrate metabolic process"/>
    <property type="evidence" value="ECO:0007669"/>
    <property type="project" value="InterPro"/>
</dbReference>